<proteinExistence type="predicted"/>
<dbReference type="Proteomes" id="UP000032142">
    <property type="component" value="Unassembled WGS sequence"/>
</dbReference>
<evidence type="ECO:0000313" key="1">
    <source>
        <dbReference type="EMBL" id="KHG30121.1"/>
    </source>
</evidence>
<sequence>MHRFISDSLVVFDSVETSLMIIVRIFFHFLQNTWNFNQLLIT</sequence>
<protein>
    <submittedName>
        <fullName evidence="1">Uncharacterized protein</fullName>
    </submittedName>
</protein>
<keyword evidence="2" id="KW-1185">Reference proteome</keyword>
<name>A0A0B0Q2I0_GOSAR</name>
<accession>A0A0B0Q2I0</accession>
<evidence type="ECO:0000313" key="2">
    <source>
        <dbReference type="Proteomes" id="UP000032142"/>
    </source>
</evidence>
<dbReference type="AlphaFoldDB" id="A0A0B0Q2I0"/>
<gene>
    <name evidence="1" type="ORF">F383_02131</name>
</gene>
<organism evidence="1 2">
    <name type="scientific">Gossypium arboreum</name>
    <name type="common">Tree cotton</name>
    <name type="synonym">Gossypium nanking</name>
    <dbReference type="NCBI Taxonomy" id="29729"/>
    <lineage>
        <taxon>Eukaryota</taxon>
        <taxon>Viridiplantae</taxon>
        <taxon>Streptophyta</taxon>
        <taxon>Embryophyta</taxon>
        <taxon>Tracheophyta</taxon>
        <taxon>Spermatophyta</taxon>
        <taxon>Magnoliopsida</taxon>
        <taxon>eudicotyledons</taxon>
        <taxon>Gunneridae</taxon>
        <taxon>Pentapetalae</taxon>
        <taxon>rosids</taxon>
        <taxon>malvids</taxon>
        <taxon>Malvales</taxon>
        <taxon>Malvaceae</taxon>
        <taxon>Malvoideae</taxon>
        <taxon>Gossypium</taxon>
    </lineage>
</organism>
<reference evidence="2" key="1">
    <citation type="submission" date="2014-09" db="EMBL/GenBank/DDBJ databases">
        <authorList>
            <person name="Mudge J."/>
            <person name="Ramaraj T."/>
            <person name="Lindquist I.E."/>
            <person name="Bharti A.K."/>
            <person name="Sundararajan A."/>
            <person name="Cameron C.T."/>
            <person name="Woodward J.E."/>
            <person name="May G.D."/>
            <person name="Brubaker C."/>
            <person name="Broadhvest J."/>
            <person name="Wilkins T.A."/>
        </authorList>
    </citation>
    <scope>NUCLEOTIDE SEQUENCE</scope>
    <source>
        <strain evidence="2">cv. AKA8401</strain>
    </source>
</reference>
<dbReference type="EMBL" id="KN454386">
    <property type="protein sequence ID" value="KHG30121.1"/>
    <property type="molecule type" value="Genomic_DNA"/>
</dbReference>